<dbReference type="EMBL" id="JACCJC010000012">
    <property type="protein sequence ID" value="KAF6237984.1"/>
    <property type="molecule type" value="Genomic_DNA"/>
</dbReference>
<comment type="caution">
    <text evidence="1">The sequence shown here is derived from an EMBL/GenBank/DDBJ whole genome shotgun (WGS) entry which is preliminary data.</text>
</comment>
<proteinExistence type="predicted"/>
<gene>
    <name evidence="1" type="ORF">HO173_004185</name>
</gene>
<sequence length="62" mass="7013">MEERVQNLKQLRKNQTSNRTCLLASDTAVVPSNAPEEISTQYIGPQEQPSFYSKPSEVLRCT</sequence>
<keyword evidence="2" id="KW-1185">Reference proteome</keyword>
<reference evidence="1 2" key="1">
    <citation type="journal article" date="2020" name="Genomics">
        <title>Complete, high-quality genomes from long-read metagenomic sequencing of two wolf lichen thalli reveals enigmatic genome architecture.</title>
        <authorList>
            <person name="McKenzie S.K."/>
            <person name="Walston R.F."/>
            <person name="Allen J.L."/>
        </authorList>
    </citation>
    <scope>NUCLEOTIDE SEQUENCE [LARGE SCALE GENOMIC DNA]</scope>
    <source>
        <strain evidence="1">WasteWater2</strain>
    </source>
</reference>
<protein>
    <submittedName>
        <fullName evidence="1">Uncharacterized protein</fullName>
    </submittedName>
</protein>
<dbReference type="RefSeq" id="XP_037167302.1">
    <property type="nucleotide sequence ID" value="XM_037306109.1"/>
</dbReference>
<accession>A0A8H6L765</accession>
<name>A0A8H6L765_9LECA</name>
<evidence type="ECO:0000313" key="2">
    <source>
        <dbReference type="Proteomes" id="UP000578531"/>
    </source>
</evidence>
<evidence type="ECO:0000313" key="1">
    <source>
        <dbReference type="EMBL" id="KAF6237984.1"/>
    </source>
</evidence>
<dbReference type="Proteomes" id="UP000578531">
    <property type="component" value="Unassembled WGS sequence"/>
</dbReference>
<dbReference type="AlphaFoldDB" id="A0A8H6L765"/>
<dbReference type="GeneID" id="59285850"/>
<organism evidence="1 2">
    <name type="scientific">Letharia columbiana</name>
    <dbReference type="NCBI Taxonomy" id="112416"/>
    <lineage>
        <taxon>Eukaryota</taxon>
        <taxon>Fungi</taxon>
        <taxon>Dikarya</taxon>
        <taxon>Ascomycota</taxon>
        <taxon>Pezizomycotina</taxon>
        <taxon>Lecanoromycetes</taxon>
        <taxon>OSLEUM clade</taxon>
        <taxon>Lecanoromycetidae</taxon>
        <taxon>Lecanorales</taxon>
        <taxon>Lecanorineae</taxon>
        <taxon>Parmeliaceae</taxon>
        <taxon>Letharia</taxon>
    </lineage>
</organism>